<dbReference type="AlphaFoldDB" id="A0A327L5D8"/>
<evidence type="ECO:0000256" key="6">
    <source>
        <dbReference type="SAM" id="Phobius"/>
    </source>
</evidence>
<name>A0A327L5D8_9BRAD</name>
<feature type="transmembrane region" description="Helical" evidence="6">
    <location>
        <begin position="257"/>
        <end position="277"/>
    </location>
</feature>
<feature type="transmembrane region" description="Helical" evidence="6">
    <location>
        <begin position="140"/>
        <end position="162"/>
    </location>
</feature>
<feature type="region of interest" description="Disordered" evidence="5">
    <location>
        <begin position="1"/>
        <end position="20"/>
    </location>
</feature>
<dbReference type="InterPro" id="IPR051533">
    <property type="entry name" value="WaaL-like"/>
</dbReference>
<dbReference type="Proteomes" id="UP000249130">
    <property type="component" value="Unassembled WGS sequence"/>
</dbReference>
<dbReference type="OrthoDB" id="9796592at2"/>
<organism evidence="8 9">
    <name type="scientific">Rhodoplanes roseus</name>
    <dbReference type="NCBI Taxonomy" id="29409"/>
    <lineage>
        <taxon>Bacteria</taxon>
        <taxon>Pseudomonadati</taxon>
        <taxon>Pseudomonadota</taxon>
        <taxon>Alphaproteobacteria</taxon>
        <taxon>Hyphomicrobiales</taxon>
        <taxon>Nitrobacteraceae</taxon>
        <taxon>Rhodoplanes</taxon>
    </lineage>
</organism>
<feature type="transmembrane region" description="Helical" evidence="6">
    <location>
        <begin position="399"/>
        <end position="417"/>
    </location>
</feature>
<gene>
    <name evidence="8" type="ORF">CH341_17380</name>
</gene>
<dbReference type="PANTHER" id="PTHR37422:SF21">
    <property type="entry name" value="EXOQ-LIKE PROTEIN"/>
    <property type="match status" value="1"/>
</dbReference>
<evidence type="ECO:0000256" key="1">
    <source>
        <dbReference type="ARBA" id="ARBA00004141"/>
    </source>
</evidence>
<evidence type="ECO:0000256" key="2">
    <source>
        <dbReference type="ARBA" id="ARBA00022692"/>
    </source>
</evidence>
<feature type="transmembrane region" description="Helical" evidence="6">
    <location>
        <begin position="82"/>
        <end position="101"/>
    </location>
</feature>
<sequence length="428" mass="45854">MSAADPSLPAPPDFSARRSGVTRPAVRTPVFIERLQLRLLWLLGFSGGFVMIEPAPYELVGALAMAAFAVSGLTLRPAHLPLVFLMVLFNIGIAIGATQVISEPGIAVWTFVSYFLGLTTLFFAVALADDSVRRFDALMGGYVLAAVVVSLIGILAYFHAIPSADSFLLYGRAKATFKDPNVFGPFLVLPGLIVLGRLTFGRLRQQMVATVMLLILAGGFLLSFSRGAWGHFAFSAVLFLGLSYLTRASTGDRLRIVVFAALGCIAVALLVAALLSIPQVADLFAQRAALVQDYDAGHTGRFGRHILGAMLMLDNPFGIGPLQFAKYFPEDPHNSFLAAFASGGWLGGVAFVGLVLTTLAVGLKAVFTISPVQSRTIAVYATFVGVAGESYIIDVLHWRHYFLLMGLVWGLAIAARLSQGQPERLSRA</sequence>
<dbReference type="InterPro" id="IPR007016">
    <property type="entry name" value="O-antigen_ligase-rel_domated"/>
</dbReference>
<feature type="transmembrane region" description="Helical" evidence="6">
    <location>
        <begin position="107"/>
        <end position="128"/>
    </location>
</feature>
<protein>
    <recommendedName>
        <fullName evidence="7">O-antigen ligase-related domain-containing protein</fullName>
    </recommendedName>
</protein>
<keyword evidence="9" id="KW-1185">Reference proteome</keyword>
<dbReference type="Pfam" id="PF04932">
    <property type="entry name" value="Wzy_C"/>
    <property type="match status" value="1"/>
</dbReference>
<feature type="transmembrane region" description="Helical" evidence="6">
    <location>
        <begin position="58"/>
        <end position="75"/>
    </location>
</feature>
<evidence type="ECO:0000313" key="9">
    <source>
        <dbReference type="Proteomes" id="UP000249130"/>
    </source>
</evidence>
<keyword evidence="4 6" id="KW-0472">Membrane</keyword>
<evidence type="ECO:0000256" key="3">
    <source>
        <dbReference type="ARBA" id="ARBA00022989"/>
    </source>
</evidence>
<feature type="transmembrane region" description="Helical" evidence="6">
    <location>
        <begin position="375"/>
        <end position="393"/>
    </location>
</feature>
<evidence type="ECO:0000256" key="5">
    <source>
        <dbReference type="SAM" id="MobiDB-lite"/>
    </source>
</evidence>
<feature type="transmembrane region" description="Helical" evidence="6">
    <location>
        <begin position="228"/>
        <end position="245"/>
    </location>
</feature>
<keyword evidence="3 6" id="KW-1133">Transmembrane helix</keyword>
<feature type="domain" description="O-antigen ligase-related" evidence="7">
    <location>
        <begin position="212"/>
        <end position="352"/>
    </location>
</feature>
<dbReference type="RefSeq" id="WP_111420282.1">
    <property type="nucleotide sequence ID" value="NZ_NPEX01000122.1"/>
</dbReference>
<dbReference type="EMBL" id="NPEX01000122">
    <property type="protein sequence ID" value="RAI42848.1"/>
    <property type="molecule type" value="Genomic_DNA"/>
</dbReference>
<dbReference type="PANTHER" id="PTHR37422">
    <property type="entry name" value="TEICHURONIC ACID BIOSYNTHESIS PROTEIN TUAE"/>
    <property type="match status" value="1"/>
</dbReference>
<proteinExistence type="predicted"/>
<comment type="subcellular location">
    <subcellularLocation>
        <location evidence="1">Membrane</location>
        <topology evidence="1">Multi-pass membrane protein</topology>
    </subcellularLocation>
</comment>
<comment type="caution">
    <text evidence="8">The sequence shown here is derived from an EMBL/GenBank/DDBJ whole genome shotgun (WGS) entry which is preliminary data.</text>
</comment>
<accession>A0A327L5D8</accession>
<evidence type="ECO:0000313" key="8">
    <source>
        <dbReference type="EMBL" id="RAI42848.1"/>
    </source>
</evidence>
<feature type="transmembrane region" description="Helical" evidence="6">
    <location>
        <begin position="207"/>
        <end position="222"/>
    </location>
</feature>
<reference evidence="8 9" key="1">
    <citation type="submission" date="2017-07" db="EMBL/GenBank/DDBJ databases">
        <title>Draft Genome Sequences of Select Purple Nonsulfur Bacteria.</title>
        <authorList>
            <person name="Lasarre B."/>
            <person name="Mckinlay J.B."/>
        </authorList>
    </citation>
    <scope>NUCLEOTIDE SEQUENCE [LARGE SCALE GENOMIC DNA]</scope>
    <source>
        <strain evidence="8 9">DSM 5909</strain>
    </source>
</reference>
<evidence type="ECO:0000259" key="7">
    <source>
        <dbReference type="Pfam" id="PF04932"/>
    </source>
</evidence>
<dbReference type="GO" id="GO:0016020">
    <property type="term" value="C:membrane"/>
    <property type="evidence" value="ECO:0007669"/>
    <property type="project" value="UniProtKB-SubCell"/>
</dbReference>
<keyword evidence="2 6" id="KW-0812">Transmembrane</keyword>
<evidence type="ECO:0000256" key="4">
    <source>
        <dbReference type="ARBA" id="ARBA00023136"/>
    </source>
</evidence>
<feature type="transmembrane region" description="Helical" evidence="6">
    <location>
        <begin position="336"/>
        <end position="363"/>
    </location>
</feature>
<feature type="transmembrane region" description="Helical" evidence="6">
    <location>
        <begin position="182"/>
        <end position="200"/>
    </location>
</feature>